<reference evidence="2" key="2">
    <citation type="submission" date="2020-09" db="EMBL/GenBank/DDBJ databases">
        <authorList>
            <person name="Sun Q."/>
            <person name="Zhou Y."/>
        </authorList>
    </citation>
    <scope>NUCLEOTIDE SEQUENCE</scope>
    <source>
        <strain evidence="2">CGMCC 1.15758</strain>
    </source>
</reference>
<proteinExistence type="predicted"/>
<sequence length="308" mass="34025">MPHVRGTQVVNLRNAPEVLPFEHETHMQIEISGISNIAQAAVMSPWHYQVIGSDDLVQVKKTNSGLAIKNINTSGEDRNVKINILVNNAVLETLTVTLLTDKPYTYMLRSQGNYFLIVDPLHSDSREESLEQSLYLAVASSLLQRDHSTELDVAVKKEITHFDTFSDFDYRTSRIEKHKLIKSLYTNAGFDITDVTNIPTFADRYGLPYKQLEFTGVPSQVIGAAEVVNSPDLTVTATRDDNNPEFVLGDMAGKFVLVQSKNNTGNILKEVIERYLSSSYTPSTPGDSTAPSVSSNFSAPSNPNVPSS</sequence>
<evidence type="ECO:0000256" key="1">
    <source>
        <dbReference type="SAM" id="MobiDB-lite"/>
    </source>
</evidence>
<evidence type="ECO:0000313" key="3">
    <source>
        <dbReference type="Proteomes" id="UP000636949"/>
    </source>
</evidence>
<keyword evidence="3" id="KW-1185">Reference proteome</keyword>
<gene>
    <name evidence="2" type="ORF">GCM10010995_08280</name>
</gene>
<protein>
    <submittedName>
        <fullName evidence="2">Uncharacterized protein</fullName>
    </submittedName>
</protein>
<name>A0A8J2Z377_9GAMM</name>
<reference evidence="2" key="1">
    <citation type="journal article" date="2014" name="Int. J. Syst. Evol. Microbiol.">
        <title>Complete genome sequence of Corynebacterium casei LMG S-19264T (=DSM 44701T), isolated from a smear-ripened cheese.</title>
        <authorList>
            <consortium name="US DOE Joint Genome Institute (JGI-PGF)"/>
            <person name="Walter F."/>
            <person name="Albersmeier A."/>
            <person name="Kalinowski J."/>
            <person name="Ruckert C."/>
        </authorList>
    </citation>
    <scope>NUCLEOTIDE SEQUENCE</scope>
    <source>
        <strain evidence="2">CGMCC 1.15758</strain>
    </source>
</reference>
<evidence type="ECO:0000313" key="2">
    <source>
        <dbReference type="EMBL" id="GGF93463.1"/>
    </source>
</evidence>
<organism evidence="2 3">
    <name type="scientific">Cysteiniphilum litorale</name>
    <dbReference type="NCBI Taxonomy" id="2056700"/>
    <lineage>
        <taxon>Bacteria</taxon>
        <taxon>Pseudomonadati</taxon>
        <taxon>Pseudomonadota</taxon>
        <taxon>Gammaproteobacteria</taxon>
        <taxon>Thiotrichales</taxon>
        <taxon>Fastidiosibacteraceae</taxon>
        <taxon>Cysteiniphilum</taxon>
    </lineage>
</organism>
<comment type="caution">
    <text evidence="2">The sequence shown here is derived from an EMBL/GenBank/DDBJ whole genome shotgun (WGS) entry which is preliminary data.</text>
</comment>
<dbReference type="Proteomes" id="UP000636949">
    <property type="component" value="Unassembled WGS sequence"/>
</dbReference>
<dbReference type="EMBL" id="BMJS01000006">
    <property type="protein sequence ID" value="GGF93463.1"/>
    <property type="molecule type" value="Genomic_DNA"/>
</dbReference>
<dbReference type="AlphaFoldDB" id="A0A8J2Z377"/>
<accession>A0A8J2Z377</accession>
<feature type="region of interest" description="Disordered" evidence="1">
    <location>
        <begin position="279"/>
        <end position="308"/>
    </location>
</feature>